<evidence type="ECO:0000256" key="5">
    <source>
        <dbReference type="SAM" id="MobiDB-lite"/>
    </source>
</evidence>
<evidence type="ECO:0000256" key="2">
    <source>
        <dbReference type="ARBA" id="ARBA00023015"/>
    </source>
</evidence>
<keyword evidence="2" id="KW-0805">Transcription regulation</keyword>
<keyword evidence="3" id="KW-0804">Transcription</keyword>
<keyword evidence="8" id="KW-1185">Reference proteome</keyword>
<dbReference type="AlphaFoldDB" id="A0A2S9QGI1"/>
<dbReference type="Proteomes" id="UP000237682">
    <property type="component" value="Unassembled WGS sequence"/>
</dbReference>
<dbReference type="PANTHER" id="PTHR44591">
    <property type="entry name" value="STRESS RESPONSE REGULATOR PROTEIN 1"/>
    <property type="match status" value="1"/>
</dbReference>
<feature type="compositionally biased region" description="Basic and acidic residues" evidence="5">
    <location>
        <begin position="104"/>
        <end position="127"/>
    </location>
</feature>
<evidence type="ECO:0000256" key="3">
    <source>
        <dbReference type="ARBA" id="ARBA00023163"/>
    </source>
</evidence>
<gene>
    <name evidence="7" type="ORF">C5L14_04150</name>
</gene>
<feature type="region of interest" description="Disordered" evidence="5">
    <location>
        <begin position="101"/>
        <end position="133"/>
    </location>
</feature>
<dbReference type="GO" id="GO:0000160">
    <property type="term" value="P:phosphorelay signal transduction system"/>
    <property type="evidence" value="ECO:0007669"/>
    <property type="project" value="InterPro"/>
</dbReference>
<dbReference type="PANTHER" id="PTHR44591:SF3">
    <property type="entry name" value="RESPONSE REGULATORY DOMAIN-CONTAINING PROTEIN"/>
    <property type="match status" value="1"/>
</dbReference>
<dbReference type="EMBL" id="PUEJ01000002">
    <property type="protein sequence ID" value="PRH88444.1"/>
    <property type="molecule type" value="Genomic_DNA"/>
</dbReference>
<feature type="compositionally biased region" description="Low complexity" evidence="5">
    <location>
        <begin position="9"/>
        <end position="29"/>
    </location>
</feature>
<evidence type="ECO:0000256" key="1">
    <source>
        <dbReference type="ARBA" id="ARBA00022553"/>
    </source>
</evidence>
<evidence type="ECO:0000256" key="4">
    <source>
        <dbReference type="PROSITE-ProRule" id="PRU00169"/>
    </source>
</evidence>
<evidence type="ECO:0000313" key="7">
    <source>
        <dbReference type="EMBL" id="PRH88444.1"/>
    </source>
</evidence>
<evidence type="ECO:0000313" key="8">
    <source>
        <dbReference type="Proteomes" id="UP000237682"/>
    </source>
</evidence>
<keyword evidence="1 4" id="KW-0597">Phosphoprotein</keyword>
<dbReference type="InterPro" id="IPR001789">
    <property type="entry name" value="Sig_transdc_resp-reg_receiver"/>
</dbReference>
<dbReference type="OrthoDB" id="9784719at2"/>
<sequence>MKPPSARNSKWTKVKTSSSSPSRPANSRPRSTRCYLQAEPEQRPALGVRSPEQSVFGLNARLLQPVVSKRLCDAPPPLGSLTEPEGTRIVKQQAFAEPAIYNAPEHHTGSRKPAHDSRETASGHDDIDSSPPVTVVLVDDDNDVRLITADLLEDAGFRVLQAGRAEAALDILASNGDARVLITDVRMPGPMSGYDLALKARERWPSLEIMFVSGFGLPERRRLYFDCLLVSKPFNPDEFVSQVRGLAERAS</sequence>
<organism evidence="7 8">
    <name type="scientific">Labrys okinawensis</name>
    <dbReference type="NCBI Taxonomy" id="346911"/>
    <lineage>
        <taxon>Bacteria</taxon>
        <taxon>Pseudomonadati</taxon>
        <taxon>Pseudomonadota</taxon>
        <taxon>Alphaproteobacteria</taxon>
        <taxon>Hyphomicrobiales</taxon>
        <taxon>Xanthobacteraceae</taxon>
        <taxon>Labrys</taxon>
    </lineage>
</organism>
<dbReference type="SMART" id="SM00448">
    <property type="entry name" value="REC"/>
    <property type="match status" value="1"/>
</dbReference>
<feature type="region of interest" description="Disordered" evidence="5">
    <location>
        <begin position="1"/>
        <end position="50"/>
    </location>
</feature>
<dbReference type="InterPro" id="IPR050595">
    <property type="entry name" value="Bact_response_regulator"/>
</dbReference>
<dbReference type="SUPFAM" id="SSF52172">
    <property type="entry name" value="CheY-like"/>
    <property type="match status" value="1"/>
</dbReference>
<dbReference type="InterPro" id="IPR011006">
    <property type="entry name" value="CheY-like_superfamily"/>
</dbReference>
<proteinExistence type="predicted"/>
<dbReference type="PROSITE" id="PS50110">
    <property type="entry name" value="RESPONSE_REGULATORY"/>
    <property type="match status" value="1"/>
</dbReference>
<accession>A0A2S9QGI1</accession>
<protein>
    <recommendedName>
        <fullName evidence="6">Response regulatory domain-containing protein</fullName>
    </recommendedName>
</protein>
<feature type="domain" description="Response regulatory" evidence="6">
    <location>
        <begin position="134"/>
        <end position="247"/>
    </location>
</feature>
<name>A0A2S9QGI1_9HYPH</name>
<comment type="caution">
    <text evidence="7">The sequence shown here is derived from an EMBL/GenBank/DDBJ whole genome shotgun (WGS) entry which is preliminary data.</text>
</comment>
<dbReference type="Pfam" id="PF00072">
    <property type="entry name" value="Response_reg"/>
    <property type="match status" value="1"/>
</dbReference>
<reference evidence="7 8" key="1">
    <citation type="submission" date="2018-02" db="EMBL/GenBank/DDBJ databases">
        <title>Whole genome sequencing of endophytic bacterium.</title>
        <authorList>
            <person name="Eedara R."/>
            <person name="Podile A.R."/>
        </authorList>
    </citation>
    <scope>NUCLEOTIDE SEQUENCE [LARGE SCALE GENOMIC DNA]</scope>
    <source>
        <strain evidence="7 8">RP1T</strain>
    </source>
</reference>
<evidence type="ECO:0000259" key="6">
    <source>
        <dbReference type="PROSITE" id="PS50110"/>
    </source>
</evidence>
<dbReference type="Gene3D" id="3.40.50.2300">
    <property type="match status" value="1"/>
</dbReference>
<feature type="modified residue" description="4-aspartylphosphate" evidence="4">
    <location>
        <position position="184"/>
    </location>
</feature>